<evidence type="ECO:0000313" key="5">
    <source>
        <dbReference type="EMBL" id="THU56604.1"/>
    </source>
</evidence>
<organism evidence="5 6">
    <name type="scientific">Musa balbisiana</name>
    <name type="common">Banana</name>
    <dbReference type="NCBI Taxonomy" id="52838"/>
    <lineage>
        <taxon>Eukaryota</taxon>
        <taxon>Viridiplantae</taxon>
        <taxon>Streptophyta</taxon>
        <taxon>Embryophyta</taxon>
        <taxon>Tracheophyta</taxon>
        <taxon>Spermatophyta</taxon>
        <taxon>Magnoliopsida</taxon>
        <taxon>Liliopsida</taxon>
        <taxon>Zingiberales</taxon>
        <taxon>Musaceae</taxon>
        <taxon>Musa</taxon>
    </lineage>
</organism>
<dbReference type="Gene3D" id="3.30.40.10">
    <property type="entry name" value="Zinc/RING finger domain, C3HC4 (zinc finger)"/>
    <property type="match status" value="1"/>
</dbReference>
<evidence type="ECO:0000313" key="6">
    <source>
        <dbReference type="Proteomes" id="UP000317650"/>
    </source>
</evidence>
<dbReference type="InterPro" id="IPR001841">
    <property type="entry name" value="Znf_RING"/>
</dbReference>
<evidence type="ECO:0000259" key="3">
    <source>
        <dbReference type="PROSITE" id="PS50089"/>
    </source>
</evidence>
<dbReference type="InterPro" id="IPR036465">
    <property type="entry name" value="vWFA_dom_sf"/>
</dbReference>
<dbReference type="Pfam" id="PF17123">
    <property type="entry name" value="zf-RING_11"/>
    <property type="match status" value="1"/>
</dbReference>
<dbReference type="SUPFAM" id="SSF53300">
    <property type="entry name" value="vWA-like"/>
    <property type="match status" value="1"/>
</dbReference>
<dbReference type="InterPro" id="IPR002035">
    <property type="entry name" value="VWF_A"/>
</dbReference>
<dbReference type="Gene3D" id="3.40.50.410">
    <property type="entry name" value="von Willebrand factor, type A domain"/>
    <property type="match status" value="1"/>
</dbReference>
<dbReference type="EMBL" id="PYDT01000007">
    <property type="protein sequence ID" value="THU56604.1"/>
    <property type="molecule type" value="Genomic_DNA"/>
</dbReference>
<evidence type="ECO:0000256" key="2">
    <source>
        <dbReference type="SAM" id="MobiDB-lite"/>
    </source>
</evidence>
<name>A0A4S8J6T6_MUSBA</name>
<dbReference type="SMART" id="SM00184">
    <property type="entry name" value="RING"/>
    <property type="match status" value="1"/>
</dbReference>
<dbReference type="PROSITE" id="PS50234">
    <property type="entry name" value="VWFA"/>
    <property type="match status" value="1"/>
</dbReference>
<keyword evidence="6" id="KW-1185">Reference proteome</keyword>
<keyword evidence="1" id="KW-0863">Zinc-finger</keyword>
<feature type="region of interest" description="Disordered" evidence="2">
    <location>
        <begin position="182"/>
        <end position="201"/>
    </location>
</feature>
<dbReference type="GO" id="GO:0008270">
    <property type="term" value="F:zinc ion binding"/>
    <property type="evidence" value="ECO:0007669"/>
    <property type="project" value="UniProtKB-KW"/>
</dbReference>
<feature type="domain" description="RING-type" evidence="3">
    <location>
        <begin position="92"/>
        <end position="136"/>
    </location>
</feature>
<dbReference type="PANTHER" id="PTHR10579:SF167">
    <property type="entry name" value="OS02G0619600 PROTEIN"/>
    <property type="match status" value="1"/>
</dbReference>
<feature type="region of interest" description="Disordered" evidence="2">
    <location>
        <begin position="604"/>
        <end position="627"/>
    </location>
</feature>
<sequence>MGSMWRKAKRAMGFNLCVHVPRAMGEEEDDGCRLAWPGSGRRASDAAATAMSSPAGSSGASEFLALMPSTPTPSSGGLRLPKSGIRSSKKTCAICLGSMKVGDGHALFTAECSHKFHFHCITSNVKHGNYVCPLCKATWKEIPFQGSLSSEHPHGRARVNPVNWPQQEGRVAVVHRLPPAESANRRHHQFPSGFRGAEPTNFNDDEPLDILSETARSSQQNCPKIVEVNTYPEFSAIRQSASLEDFAVLLHLKAPHVSMKPSPSRNLIASSTVPQNSRAPIDLVTVLDVSGSMAGTKLALLKRAMSFVIQNLGPSDRLSVIAFSSTARRIFHLCRMSDSGRQQALQAVNSLVSSGGTNIAEGLRKGVKVIEERKEKNSVCSIILLSDGRDTYTFSSSSYRNQLSSDARTGFIYVGDLYADEERDFLVSVNVPPHMEEILLLKVASAYRDPISNDIVHLEVKEVRIQRPEVVLFQTRSIEVDRERNRIQTAEAISDARAAAERGALSDAVSMLEQRRKILSESLAAQSNDRLCLALDAELREMQGRMASRQRYEASGRAYVLSGLSSHSSQRATMRGDSTYSDTLVHAYQTPLMVDMLRRSQTSCYSARSPAPPIHPTRSFPSQLQPR</sequence>
<dbReference type="Pfam" id="PF14624">
    <property type="entry name" value="Vwaint"/>
    <property type="match status" value="1"/>
</dbReference>
<dbReference type="CDD" id="cd23114">
    <property type="entry name" value="RING-H2_WAVH2"/>
    <property type="match status" value="1"/>
</dbReference>
<dbReference type="SMART" id="SM00327">
    <property type="entry name" value="VWA"/>
    <property type="match status" value="1"/>
</dbReference>
<dbReference type="InterPro" id="IPR013083">
    <property type="entry name" value="Znf_RING/FYVE/PHD"/>
</dbReference>
<keyword evidence="1" id="KW-0479">Metal-binding</keyword>
<gene>
    <name evidence="5" type="ORF">C4D60_Mb11t18990</name>
</gene>
<evidence type="ECO:0000256" key="1">
    <source>
        <dbReference type="PROSITE-ProRule" id="PRU00175"/>
    </source>
</evidence>
<dbReference type="InterPro" id="IPR032838">
    <property type="entry name" value="Vwaint_dom"/>
</dbReference>
<dbReference type="SUPFAM" id="SSF57850">
    <property type="entry name" value="RING/U-box"/>
    <property type="match status" value="1"/>
</dbReference>
<reference evidence="5 6" key="1">
    <citation type="journal article" date="2019" name="Nat. Plants">
        <title>Genome sequencing of Musa balbisiana reveals subgenome evolution and function divergence in polyploid bananas.</title>
        <authorList>
            <person name="Yao X."/>
        </authorList>
    </citation>
    <scope>NUCLEOTIDE SEQUENCE [LARGE SCALE GENOMIC DNA]</scope>
    <source>
        <strain evidence="6">cv. DH-PKW</strain>
        <tissue evidence="5">Leaves</tissue>
    </source>
</reference>
<proteinExistence type="predicted"/>
<dbReference type="Pfam" id="PF13519">
    <property type="entry name" value="VWA_2"/>
    <property type="match status" value="1"/>
</dbReference>
<feature type="domain" description="VWFA" evidence="4">
    <location>
        <begin position="282"/>
        <end position="455"/>
    </location>
</feature>
<dbReference type="InterPro" id="IPR051266">
    <property type="entry name" value="CLCR"/>
</dbReference>
<accession>A0A4S8J6T6</accession>
<dbReference type="PROSITE" id="PS50089">
    <property type="entry name" value="ZF_RING_2"/>
    <property type="match status" value="1"/>
</dbReference>
<dbReference type="Proteomes" id="UP000317650">
    <property type="component" value="Chromosome 11"/>
</dbReference>
<keyword evidence="1" id="KW-0862">Zinc</keyword>
<protein>
    <recommendedName>
        <fullName evidence="7">RING-type domain-containing protein</fullName>
    </recommendedName>
</protein>
<dbReference type="STRING" id="52838.A0A4S8J6T6"/>
<evidence type="ECO:0000259" key="4">
    <source>
        <dbReference type="PROSITE" id="PS50234"/>
    </source>
</evidence>
<dbReference type="AlphaFoldDB" id="A0A4S8J6T6"/>
<dbReference type="PANTHER" id="PTHR10579">
    <property type="entry name" value="CALCIUM-ACTIVATED CHLORIDE CHANNEL REGULATOR"/>
    <property type="match status" value="1"/>
</dbReference>
<evidence type="ECO:0008006" key="7">
    <source>
        <dbReference type="Google" id="ProtNLM"/>
    </source>
</evidence>
<comment type="caution">
    <text evidence="5">The sequence shown here is derived from an EMBL/GenBank/DDBJ whole genome shotgun (WGS) entry which is preliminary data.</text>
</comment>